<dbReference type="Pfam" id="PF13374">
    <property type="entry name" value="TPR_10"/>
    <property type="match status" value="2"/>
</dbReference>
<keyword evidence="4" id="KW-1185">Reference proteome</keyword>
<organism evidence="3 4">
    <name type="scientific">Podospora appendiculata</name>
    <dbReference type="NCBI Taxonomy" id="314037"/>
    <lineage>
        <taxon>Eukaryota</taxon>
        <taxon>Fungi</taxon>
        <taxon>Dikarya</taxon>
        <taxon>Ascomycota</taxon>
        <taxon>Pezizomycotina</taxon>
        <taxon>Sordariomycetes</taxon>
        <taxon>Sordariomycetidae</taxon>
        <taxon>Sordariales</taxon>
        <taxon>Podosporaceae</taxon>
        <taxon>Podospora</taxon>
    </lineage>
</organism>
<feature type="domain" description="NB-ARC" evidence="2">
    <location>
        <begin position="78"/>
        <end position="253"/>
    </location>
</feature>
<dbReference type="SUPFAM" id="SSF48452">
    <property type="entry name" value="TPR-like"/>
    <property type="match status" value="1"/>
</dbReference>
<dbReference type="InterPro" id="IPR019734">
    <property type="entry name" value="TPR_rpt"/>
</dbReference>
<name>A0AAE0X1J2_9PEZI</name>
<evidence type="ECO:0000313" key="4">
    <source>
        <dbReference type="Proteomes" id="UP001270362"/>
    </source>
</evidence>
<dbReference type="Pfam" id="PF00931">
    <property type="entry name" value="NB-ARC"/>
    <property type="match status" value="1"/>
</dbReference>
<reference evidence="3" key="1">
    <citation type="journal article" date="2023" name="Mol. Phylogenet. Evol.">
        <title>Genome-scale phylogeny and comparative genomics of the fungal order Sordariales.</title>
        <authorList>
            <person name="Hensen N."/>
            <person name="Bonometti L."/>
            <person name="Westerberg I."/>
            <person name="Brannstrom I.O."/>
            <person name="Guillou S."/>
            <person name="Cros-Aarteil S."/>
            <person name="Calhoun S."/>
            <person name="Haridas S."/>
            <person name="Kuo A."/>
            <person name="Mondo S."/>
            <person name="Pangilinan J."/>
            <person name="Riley R."/>
            <person name="LaButti K."/>
            <person name="Andreopoulos B."/>
            <person name="Lipzen A."/>
            <person name="Chen C."/>
            <person name="Yan M."/>
            <person name="Daum C."/>
            <person name="Ng V."/>
            <person name="Clum A."/>
            <person name="Steindorff A."/>
            <person name="Ohm R.A."/>
            <person name="Martin F."/>
            <person name="Silar P."/>
            <person name="Natvig D.O."/>
            <person name="Lalanne C."/>
            <person name="Gautier V."/>
            <person name="Ament-Velasquez S.L."/>
            <person name="Kruys A."/>
            <person name="Hutchinson M.I."/>
            <person name="Powell A.J."/>
            <person name="Barry K."/>
            <person name="Miller A.N."/>
            <person name="Grigoriev I.V."/>
            <person name="Debuchy R."/>
            <person name="Gladieux P."/>
            <person name="Hiltunen Thoren M."/>
            <person name="Johannesson H."/>
        </authorList>
    </citation>
    <scope>NUCLEOTIDE SEQUENCE</scope>
    <source>
        <strain evidence="3">CBS 314.62</strain>
    </source>
</reference>
<dbReference type="SMART" id="SM00028">
    <property type="entry name" value="TPR"/>
    <property type="match status" value="8"/>
</dbReference>
<reference evidence="3" key="2">
    <citation type="submission" date="2023-06" db="EMBL/GenBank/DDBJ databases">
        <authorList>
            <consortium name="Lawrence Berkeley National Laboratory"/>
            <person name="Haridas S."/>
            <person name="Hensen N."/>
            <person name="Bonometti L."/>
            <person name="Westerberg I."/>
            <person name="Brannstrom I.O."/>
            <person name="Guillou S."/>
            <person name="Cros-Aarteil S."/>
            <person name="Calhoun S."/>
            <person name="Kuo A."/>
            <person name="Mondo S."/>
            <person name="Pangilinan J."/>
            <person name="Riley R."/>
            <person name="Labutti K."/>
            <person name="Andreopoulos B."/>
            <person name="Lipzen A."/>
            <person name="Chen C."/>
            <person name="Yanf M."/>
            <person name="Daum C."/>
            <person name="Ng V."/>
            <person name="Clum A."/>
            <person name="Steindorff A."/>
            <person name="Ohm R."/>
            <person name="Martin F."/>
            <person name="Silar P."/>
            <person name="Natvig D."/>
            <person name="Lalanne C."/>
            <person name="Gautier V."/>
            <person name="Ament-Velasquez S.L."/>
            <person name="Kruys A."/>
            <person name="Hutchinson M.I."/>
            <person name="Powell A.J."/>
            <person name="Barry K."/>
            <person name="Miller A.N."/>
            <person name="Grigoriev I.V."/>
            <person name="Debuchy R."/>
            <person name="Gladieux P."/>
            <person name="Thoren M.H."/>
            <person name="Johannesson H."/>
        </authorList>
    </citation>
    <scope>NUCLEOTIDE SEQUENCE</scope>
    <source>
        <strain evidence="3">CBS 314.62</strain>
    </source>
</reference>
<dbReference type="InterPro" id="IPR053137">
    <property type="entry name" value="NLR-like"/>
</dbReference>
<dbReference type="EMBL" id="JAULSO010000005">
    <property type="protein sequence ID" value="KAK3682854.1"/>
    <property type="molecule type" value="Genomic_DNA"/>
</dbReference>
<proteinExistence type="predicted"/>
<dbReference type="InterPro" id="IPR002182">
    <property type="entry name" value="NB-ARC"/>
</dbReference>
<dbReference type="Gene3D" id="1.25.40.10">
    <property type="entry name" value="Tetratricopeptide repeat domain"/>
    <property type="match status" value="3"/>
</dbReference>
<accession>A0AAE0X1J2</accession>
<dbReference type="Pfam" id="PF13424">
    <property type="entry name" value="TPR_12"/>
    <property type="match status" value="4"/>
</dbReference>
<evidence type="ECO:0000259" key="2">
    <source>
        <dbReference type="Pfam" id="PF00931"/>
    </source>
</evidence>
<dbReference type="InterPro" id="IPR011990">
    <property type="entry name" value="TPR-like_helical_dom_sf"/>
</dbReference>
<comment type="caution">
    <text evidence="3">The sequence shown here is derived from an EMBL/GenBank/DDBJ whole genome shotgun (WGS) entry which is preliminary data.</text>
</comment>
<gene>
    <name evidence="3" type="ORF">B0T22DRAFT_295669</name>
</gene>
<dbReference type="GO" id="GO:0043531">
    <property type="term" value="F:ADP binding"/>
    <property type="evidence" value="ECO:0007669"/>
    <property type="project" value="InterPro"/>
</dbReference>
<dbReference type="SUPFAM" id="SSF52540">
    <property type="entry name" value="P-loop containing nucleoside triphosphate hydrolases"/>
    <property type="match status" value="1"/>
</dbReference>
<dbReference type="PANTHER" id="PTHR46082">
    <property type="entry name" value="ATP/GTP-BINDING PROTEIN-RELATED"/>
    <property type="match status" value="1"/>
</dbReference>
<protein>
    <submittedName>
        <fullName evidence="3">TPR domain protein</fullName>
    </submittedName>
</protein>
<evidence type="ECO:0000256" key="1">
    <source>
        <dbReference type="SAM" id="MobiDB-lite"/>
    </source>
</evidence>
<sequence length="927" mass="103868">MAERAASGPLHDAIMNGPTFHAGLAGQNVIAAPHAADGGTINLHFNNQPPGPSATPRPFSTVPFRPDPDFVERPDITAWLRKHCSQPPSRVALVGLGGIGKSQLAIQYAYEERRSSPSTFIFWVHASTKDRFREAYREIAHRLQLPGHNDPKTDALRLVFNWLCDENNGQWLMVLDNADDIDMFYPKQGTGQSTGAEPLAFFLPQTDNGRILVTSRSRDAAARLTGGTQDVLAIQVMNDSQAQQLLRKKLGDKYEEGAAADLLRALECLPLAITQAGAYILQRWPEESLSTYLVKFRRGEKNKAGLLGRDLGDLRRDPSASNSVAQTWQITFDQIRQEKQSAADLLMFISQFNPQGIPRWVLESDRRHWRGIDGSWAGNSWDDGDDRNDDFEDDLHILRQYSLVAVTMQEGEYEMQEREYEMHALVQFCTRAWLLLSDDEQKWKRRFLQVMAREYPAGTYENWTKCQQLDPHIEHVVKEKPTDKEDTNKWAQLLTNIGLYRAAAGKYEEAEQMNRRALGDREKVLGLEHPDTLTSVNNLASVLQDQGKYEEAEQMNRRALGDYEKVLGLEHPDTLGSFNNLASVLQAQGKYEEAEQMNRRALGGSEKVLGLEHPDTLGSFNNLASVLQAQGKFEEAEQMNRRALGGSEKVLGLEHPDTLTSVGNLASVLQAQGKYEEAEQMNRRALGGREKVLGLEHPDTLGCFNNLALVLEAQGKFEEAEQMNRRALGGSEKVLGLEHPDTLTSVGNLAWVLQAQGKYEDAEQMNRRALGGYEKVLGLEHPDTLTSVNNLALVVRAQGKYEEAEQMNRRALGGREKVLGLEHPNTLTSVSNLASVLWRQGKHEEAEQMNRRALGGREKVLGLEHPDTLTSMNNLAFVWKDHGRDGDAKSLMEKCVQLQQRVLGPHHPHTVSSRSTLAGWTEATERF</sequence>
<dbReference type="PRINTS" id="PR00381">
    <property type="entry name" value="KINESINLIGHT"/>
</dbReference>
<dbReference type="PANTHER" id="PTHR46082:SF6">
    <property type="entry name" value="AAA+ ATPASE DOMAIN-CONTAINING PROTEIN-RELATED"/>
    <property type="match status" value="1"/>
</dbReference>
<evidence type="ECO:0000313" key="3">
    <source>
        <dbReference type="EMBL" id="KAK3682854.1"/>
    </source>
</evidence>
<dbReference type="AlphaFoldDB" id="A0AAE0X1J2"/>
<dbReference type="Proteomes" id="UP001270362">
    <property type="component" value="Unassembled WGS sequence"/>
</dbReference>
<dbReference type="InterPro" id="IPR027417">
    <property type="entry name" value="P-loop_NTPase"/>
</dbReference>
<feature type="region of interest" description="Disordered" evidence="1">
    <location>
        <begin position="906"/>
        <end position="927"/>
    </location>
</feature>
<dbReference type="NCBIfam" id="NF040586">
    <property type="entry name" value="FxSxx_TPR"/>
    <property type="match status" value="1"/>
</dbReference>
<dbReference type="Gene3D" id="3.40.50.300">
    <property type="entry name" value="P-loop containing nucleotide triphosphate hydrolases"/>
    <property type="match status" value="1"/>
</dbReference>